<dbReference type="InterPro" id="IPR002182">
    <property type="entry name" value="NB-ARC"/>
</dbReference>
<sequence length="399" mass="45037">MAISTEKEAAEMEKKYKNIPGVYHRFNVGRDIGNLGLELGQVKSHTRAYLRKDGISRQIDDIVAALAQKTRPGIRLHLLDNRIVLPSITAHICFPSSQADRHGFVPRSCIHAIDCMFTDVLLKQSSKTITIQSMGGSGKTQLALHYCQEAMSQGGFNAVLWIDGTVKTSVEQSFSRIEDSISEISVEGENIASLPALARHQVEMWKEPWLLVFDDFDDPADYDITKYLPQSDFVLIIIIGRHPAANDLGYPISIVDLLEEEAMNLLFHRTNKERAHANIEDARKICCHFSCLALAVDQVAAYIKSTGIDLRLFIEHFNNQKENVMAWSPPLKDYKKLDPAAPDQEIALTVFTTWELSYNRISGFKEIIEAKKHFLLVSSSFDGSCIDELIFRQFFERTS</sequence>
<dbReference type="OrthoDB" id="3551146at2759"/>
<evidence type="ECO:0000313" key="2">
    <source>
        <dbReference type="EMBL" id="TEY75196.1"/>
    </source>
</evidence>
<dbReference type="Proteomes" id="UP000297299">
    <property type="component" value="Unassembled WGS sequence"/>
</dbReference>
<name>A0A4Y8DC24_9HELO</name>
<dbReference type="GO" id="GO:0043531">
    <property type="term" value="F:ADP binding"/>
    <property type="evidence" value="ECO:0007669"/>
    <property type="project" value="InterPro"/>
</dbReference>
<dbReference type="SUPFAM" id="SSF52540">
    <property type="entry name" value="P-loop containing nucleoside triphosphate hydrolases"/>
    <property type="match status" value="1"/>
</dbReference>
<dbReference type="EMBL" id="PHWZ01000064">
    <property type="protein sequence ID" value="TEY75196.1"/>
    <property type="molecule type" value="Genomic_DNA"/>
</dbReference>
<evidence type="ECO:0000259" key="1">
    <source>
        <dbReference type="Pfam" id="PF00931"/>
    </source>
</evidence>
<protein>
    <recommendedName>
        <fullName evidence="1">NB-ARC domain-containing protein</fullName>
    </recommendedName>
</protein>
<dbReference type="STRING" id="38488.A0A4Y8DC24"/>
<dbReference type="Pfam" id="PF00931">
    <property type="entry name" value="NB-ARC"/>
    <property type="match status" value="1"/>
</dbReference>
<evidence type="ECO:0000313" key="3">
    <source>
        <dbReference type="Proteomes" id="UP000297299"/>
    </source>
</evidence>
<comment type="caution">
    <text evidence="2">The sequence shown here is derived from an EMBL/GenBank/DDBJ whole genome shotgun (WGS) entry which is preliminary data.</text>
</comment>
<dbReference type="AlphaFoldDB" id="A0A4Y8DC24"/>
<accession>A0A4Y8DC24</accession>
<reference evidence="2 3" key="1">
    <citation type="submission" date="2017-11" db="EMBL/GenBank/DDBJ databases">
        <title>Comparative genomics of Botrytis spp.</title>
        <authorList>
            <person name="Valero-Jimenez C.A."/>
            <person name="Tapia P."/>
            <person name="Veloso J."/>
            <person name="Silva-Moreno E."/>
            <person name="Staats M."/>
            <person name="Valdes J.H."/>
            <person name="Van Kan J.A.L."/>
        </authorList>
    </citation>
    <scope>NUCLEOTIDE SEQUENCE [LARGE SCALE GENOMIC DNA]</scope>
    <source>
        <strain evidence="2 3">MUCL2830</strain>
    </source>
</reference>
<keyword evidence="3" id="KW-1185">Reference proteome</keyword>
<gene>
    <name evidence="2" type="ORF">BOTCAL_0064g00290</name>
</gene>
<organism evidence="2 3">
    <name type="scientific">Botryotinia calthae</name>
    <dbReference type="NCBI Taxonomy" id="38488"/>
    <lineage>
        <taxon>Eukaryota</taxon>
        <taxon>Fungi</taxon>
        <taxon>Dikarya</taxon>
        <taxon>Ascomycota</taxon>
        <taxon>Pezizomycotina</taxon>
        <taxon>Leotiomycetes</taxon>
        <taxon>Helotiales</taxon>
        <taxon>Sclerotiniaceae</taxon>
        <taxon>Botryotinia</taxon>
    </lineage>
</organism>
<dbReference type="Gene3D" id="3.40.50.300">
    <property type="entry name" value="P-loop containing nucleotide triphosphate hydrolases"/>
    <property type="match status" value="1"/>
</dbReference>
<dbReference type="InterPro" id="IPR027417">
    <property type="entry name" value="P-loop_NTPase"/>
</dbReference>
<dbReference type="PANTHER" id="PTHR35205">
    <property type="entry name" value="NB-ARC AND TPR DOMAIN PROTEIN"/>
    <property type="match status" value="1"/>
</dbReference>
<proteinExistence type="predicted"/>
<feature type="domain" description="NB-ARC" evidence="1">
    <location>
        <begin position="120"/>
        <end position="229"/>
    </location>
</feature>
<dbReference type="PANTHER" id="PTHR35205:SF1">
    <property type="entry name" value="ZU5 DOMAIN-CONTAINING PROTEIN"/>
    <property type="match status" value="1"/>
</dbReference>